<comment type="subunit">
    <text evidence="6">Probably oligomerizes.</text>
</comment>
<dbReference type="InterPro" id="IPR053472">
    <property type="entry name" value="DAC_CdaS-like"/>
</dbReference>
<dbReference type="InterPro" id="IPR034693">
    <property type="entry name" value="CdaS"/>
</dbReference>
<proteinExistence type="inferred from homology"/>
<dbReference type="NCBIfam" id="NF038328">
    <property type="entry name" value="c-di-AMP_CdaS"/>
    <property type="match status" value="1"/>
</dbReference>
<comment type="caution">
    <text evidence="8">The sequence shown here is derived from an EMBL/GenBank/DDBJ whole genome shotgun (WGS) entry which is preliminary data.</text>
</comment>
<keyword evidence="3 6" id="KW-0548">Nucleotidyltransferase</keyword>
<dbReference type="GO" id="GO:0005524">
    <property type="term" value="F:ATP binding"/>
    <property type="evidence" value="ECO:0007669"/>
    <property type="project" value="UniProtKB-UniRule"/>
</dbReference>
<dbReference type="PANTHER" id="PTHR34185">
    <property type="entry name" value="DIADENYLATE CYCLASE"/>
    <property type="match status" value="1"/>
</dbReference>
<evidence type="ECO:0000256" key="2">
    <source>
        <dbReference type="ARBA" id="ARBA00022679"/>
    </source>
</evidence>
<name>A0A3D8PVF0_9BACI</name>
<keyword evidence="9" id="KW-1185">Reference proteome</keyword>
<keyword evidence="6" id="KW-0472">Membrane</keyword>
<dbReference type="InterPro" id="IPR019457">
    <property type="entry name" value="CdaS_N"/>
</dbReference>
<dbReference type="SUPFAM" id="SSF143597">
    <property type="entry name" value="YojJ-like"/>
    <property type="match status" value="1"/>
</dbReference>
<dbReference type="Gene3D" id="3.40.1700.10">
    <property type="entry name" value="DNA integrity scanning protein, DisA, N-terminal domain"/>
    <property type="match status" value="1"/>
</dbReference>
<keyword evidence="5 6" id="KW-0067">ATP-binding</keyword>
<dbReference type="HAMAP" id="MF_00838">
    <property type="entry name" value="DacB"/>
    <property type="match status" value="1"/>
</dbReference>
<keyword evidence="6" id="KW-1003">Cell membrane</keyword>
<dbReference type="InterPro" id="IPR050338">
    <property type="entry name" value="DisA"/>
</dbReference>
<dbReference type="PANTHER" id="PTHR34185:SF2">
    <property type="entry name" value="CYCLIC DI-AMP SYNTHASE CDAS"/>
    <property type="match status" value="1"/>
</dbReference>
<comment type="catalytic activity">
    <reaction evidence="1 6">
        <text>2 ATP = 3',3'-c-di-AMP + 2 diphosphate</text>
        <dbReference type="Rhea" id="RHEA:35655"/>
        <dbReference type="ChEBI" id="CHEBI:30616"/>
        <dbReference type="ChEBI" id="CHEBI:33019"/>
        <dbReference type="ChEBI" id="CHEBI:71500"/>
        <dbReference type="EC" id="2.7.7.85"/>
    </reaction>
</comment>
<evidence type="ECO:0000256" key="5">
    <source>
        <dbReference type="ARBA" id="ARBA00022840"/>
    </source>
</evidence>
<dbReference type="Pfam" id="PF02457">
    <property type="entry name" value="DAC"/>
    <property type="match status" value="1"/>
</dbReference>
<keyword evidence="6" id="KW-0812">Transmembrane</keyword>
<dbReference type="Pfam" id="PF10372">
    <property type="entry name" value="CdaS_N"/>
    <property type="match status" value="1"/>
</dbReference>
<keyword evidence="4 6" id="KW-0547">Nucleotide-binding</keyword>
<evidence type="ECO:0000256" key="6">
    <source>
        <dbReference type="HAMAP-Rule" id="MF_00838"/>
    </source>
</evidence>
<comment type="similarity">
    <text evidence="6">Belongs to the adenylate cyclase family. DacB/CdaS subfamily.</text>
</comment>
<organism evidence="8 9">
    <name type="scientific">Oceanobacillus arenosus</name>
    <dbReference type="NCBI Taxonomy" id="1229153"/>
    <lineage>
        <taxon>Bacteria</taxon>
        <taxon>Bacillati</taxon>
        <taxon>Bacillota</taxon>
        <taxon>Bacilli</taxon>
        <taxon>Bacillales</taxon>
        <taxon>Bacillaceae</taxon>
        <taxon>Oceanobacillus</taxon>
    </lineage>
</organism>
<evidence type="ECO:0000256" key="4">
    <source>
        <dbReference type="ARBA" id="ARBA00022741"/>
    </source>
</evidence>
<dbReference type="PROSITE" id="PS51794">
    <property type="entry name" value="DAC"/>
    <property type="match status" value="1"/>
</dbReference>
<dbReference type="Proteomes" id="UP000257143">
    <property type="component" value="Unassembled WGS sequence"/>
</dbReference>
<sequence length="206" mass="22643">MVMEPGLTEPMRKQIKSNLRQVTVEVEELLKTVDNNDCRILSEFEHVHDVLSELQKTAASHYLNAYLSPFTDSYQAFSTAIQHFSERKHGALMAIQRKDPVEPLIHSGTPILANVSYALLESIFYPGNILHDGAVLIKENTIVSAGNVLPLSRQDSKGKKLGTRHRAAVGLSEKSDAIVLVVSEETGRASFALDGTLYPIHPGGLI</sequence>
<dbReference type="RefSeq" id="WP_211316713.1">
    <property type="nucleotide sequence ID" value="NZ_PIOC01000010.1"/>
</dbReference>
<evidence type="ECO:0000313" key="8">
    <source>
        <dbReference type="EMBL" id="RDW20043.1"/>
    </source>
</evidence>
<reference evidence="9" key="1">
    <citation type="submission" date="2017-11" db="EMBL/GenBank/DDBJ databases">
        <authorList>
            <person name="Zhu W."/>
        </authorList>
    </citation>
    <scope>NUCLEOTIDE SEQUENCE [LARGE SCALE GENOMIC DNA]</scope>
    <source>
        <strain evidence="9">CAU 1183</strain>
    </source>
</reference>
<accession>A0A3D8PVF0</accession>
<evidence type="ECO:0000313" key="9">
    <source>
        <dbReference type="Proteomes" id="UP000257143"/>
    </source>
</evidence>
<dbReference type="GO" id="GO:0006171">
    <property type="term" value="P:cAMP biosynthetic process"/>
    <property type="evidence" value="ECO:0007669"/>
    <property type="project" value="InterPro"/>
</dbReference>
<evidence type="ECO:0000259" key="7">
    <source>
        <dbReference type="PROSITE" id="PS51794"/>
    </source>
</evidence>
<dbReference type="Gene3D" id="1.10.287.770">
    <property type="entry name" value="YojJ-like"/>
    <property type="match status" value="1"/>
</dbReference>
<dbReference type="GO" id="GO:0004016">
    <property type="term" value="F:adenylate cyclase activity"/>
    <property type="evidence" value="ECO:0007669"/>
    <property type="project" value="UniProtKB-UniRule"/>
</dbReference>
<keyword evidence="6" id="KW-1133">Transmembrane helix</keyword>
<dbReference type="InterPro" id="IPR036888">
    <property type="entry name" value="DNA_integrity_DisA_N_sf"/>
</dbReference>
<protein>
    <recommendedName>
        <fullName evidence="6">Diadenylate cyclase</fullName>
        <shortName evidence="6">DAC</shortName>
        <ecNumber evidence="6">2.7.7.85</ecNumber>
    </recommendedName>
    <alternativeName>
        <fullName evidence="6">Cyclic-di-AMP synthase</fullName>
        <shortName evidence="6">c-di-AMP synthase</shortName>
    </alternativeName>
</protein>
<gene>
    <name evidence="6" type="primary">dacB</name>
    <name evidence="8" type="ORF">CWR48_04780</name>
</gene>
<keyword evidence="2 6" id="KW-0808">Transferase</keyword>
<dbReference type="AlphaFoldDB" id="A0A3D8PVF0"/>
<dbReference type="EC" id="2.7.7.85" evidence="6"/>
<dbReference type="GO" id="GO:0106408">
    <property type="term" value="F:diadenylate cyclase activity"/>
    <property type="evidence" value="ECO:0007669"/>
    <property type="project" value="UniProtKB-EC"/>
</dbReference>
<evidence type="ECO:0000256" key="1">
    <source>
        <dbReference type="ARBA" id="ARBA00000877"/>
    </source>
</evidence>
<dbReference type="EMBL" id="PIOC01000010">
    <property type="protein sequence ID" value="RDW20043.1"/>
    <property type="molecule type" value="Genomic_DNA"/>
</dbReference>
<feature type="domain" description="DAC" evidence="7">
    <location>
        <begin position="55"/>
        <end position="203"/>
    </location>
</feature>
<evidence type="ECO:0000256" key="3">
    <source>
        <dbReference type="ARBA" id="ARBA00022695"/>
    </source>
</evidence>
<dbReference type="InterPro" id="IPR003390">
    <property type="entry name" value="DNA_integrity_scan_DisA_N"/>
</dbReference>
<comment type="function">
    <text evidence="6">Catalyzes the condensation of 2 ATP molecules into cyclic di-AMP (c-di-AMP), a second messenger used to regulate differing processes in different bacteria.</text>
</comment>